<evidence type="ECO:0000313" key="5">
    <source>
        <dbReference type="Proteomes" id="UP000469724"/>
    </source>
</evidence>
<dbReference type="InterPro" id="IPR050229">
    <property type="entry name" value="GlpE_sulfurtransferase"/>
</dbReference>
<reference evidence="4 5" key="1">
    <citation type="submission" date="2020-02" db="EMBL/GenBank/DDBJ databases">
        <title>Comparative genomics of sulfur disproportionating microorganisms.</title>
        <authorList>
            <person name="Ward L.M."/>
            <person name="Bertran E."/>
            <person name="Johnston D.T."/>
        </authorList>
    </citation>
    <scope>NUCLEOTIDE SEQUENCE [LARGE SCALE GENOMIC DNA]</scope>
    <source>
        <strain evidence="4 5">DSM 3696</strain>
    </source>
</reference>
<dbReference type="PROSITE" id="PS00380">
    <property type="entry name" value="RHODANESE_1"/>
    <property type="match status" value="1"/>
</dbReference>
<dbReference type="PROSITE" id="PS50206">
    <property type="entry name" value="RHODANESE_3"/>
    <property type="match status" value="1"/>
</dbReference>
<dbReference type="Pfam" id="PF00581">
    <property type="entry name" value="Rhodanese"/>
    <property type="match status" value="1"/>
</dbReference>
<keyword evidence="2" id="KW-0472">Membrane</keyword>
<dbReference type="EMBL" id="JAAGRQ010000003">
    <property type="protein sequence ID" value="NDY55341.1"/>
    <property type="molecule type" value="Genomic_DNA"/>
</dbReference>
<dbReference type="GO" id="GO:0004792">
    <property type="term" value="F:thiosulfate-cyanide sulfurtransferase activity"/>
    <property type="evidence" value="ECO:0007669"/>
    <property type="project" value="InterPro"/>
</dbReference>
<dbReference type="Gene3D" id="3.40.250.10">
    <property type="entry name" value="Rhodanese-like domain"/>
    <property type="match status" value="1"/>
</dbReference>
<feature type="coiled-coil region" evidence="1">
    <location>
        <begin position="388"/>
        <end position="415"/>
    </location>
</feature>
<name>A0A7K3NGM3_9BACT</name>
<dbReference type="SUPFAM" id="SSF52821">
    <property type="entry name" value="Rhodanese/Cell cycle control phosphatase"/>
    <property type="match status" value="1"/>
</dbReference>
<dbReference type="InterPro" id="IPR001763">
    <property type="entry name" value="Rhodanese-like_dom"/>
</dbReference>
<dbReference type="PANTHER" id="PTHR43031">
    <property type="entry name" value="FAD-DEPENDENT OXIDOREDUCTASE"/>
    <property type="match status" value="1"/>
</dbReference>
<dbReference type="SMART" id="SM00450">
    <property type="entry name" value="RHOD"/>
    <property type="match status" value="1"/>
</dbReference>
<evidence type="ECO:0000256" key="1">
    <source>
        <dbReference type="SAM" id="Coils"/>
    </source>
</evidence>
<dbReference type="RefSeq" id="WP_163300398.1">
    <property type="nucleotide sequence ID" value="NZ_JAAGRQ010000003.1"/>
</dbReference>
<keyword evidence="2" id="KW-1133">Transmembrane helix</keyword>
<dbReference type="CDD" id="cd00158">
    <property type="entry name" value="RHOD"/>
    <property type="match status" value="1"/>
</dbReference>
<evidence type="ECO:0000259" key="3">
    <source>
        <dbReference type="PROSITE" id="PS50206"/>
    </source>
</evidence>
<keyword evidence="5" id="KW-1185">Reference proteome</keyword>
<evidence type="ECO:0000313" key="4">
    <source>
        <dbReference type="EMBL" id="NDY55341.1"/>
    </source>
</evidence>
<keyword evidence="1" id="KW-0175">Coiled coil</keyword>
<dbReference type="InterPro" id="IPR001307">
    <property type="entry name" value="Thiosulphate_STrfase_CS"/>
</dbReference>
<organism evidence="4 5">
    <name type="scientific">Desulfolutivibrio sulfodismutans</name>
    <dbReference type="NCBI Taxonomy" id="63561"/>
    <lineage>
        <taxon>Bacteria</taxon>
        <taxon>Pseudomonadati</taxon>
        <taxon>Thermodesulfobacteriota</taxon>
        <taxon>Desulfovibrionia</taxon>
        <taxon>Desulfovibrionales</taxon>
        <taxon>Desulfovibrionaceae</taxon>
        <taxon>Desulfolutivibrio</taxon>
    </lineage>
</organism>
<protein>
    <submittedName>
        <fullName evidence="4">Rhodanese-like domain-containing protein</fullName>
    </submittedName>
</protein>
<feature type="transmembrane region" description="Helical" evidence="2">
    <location>
        <begin position="57"/>
        <end position="78"/>
    </location>
</feature>
<comment type="caution">
    <text evidence="4">The sequence shown here is derived from an EMBL/GenBank/DDBJ whole genome shotgun (WGS) entry which is preliminary data.</text>
</comment>
<dbReference type="InterPro" id="IPR036873">
    <property type="entry name" value="Rhodanese-like_dom_sf"/>
</dbReference>
<sequence>MSKEADSTSTVQPLFCRDPDADPTGTLARRLFQLQTLNEASFELSRLASADEIADSFLLTAMGALGAVQGFVLVISAAGSRRVLSVRGFPEAETEGLRGDPDQIMQTYCSAVKTGQPAPPSRPHILFAGRGGGPTLFPSGTAMLVKWVLDEECGFVGLGAKLKDTYTGDDRDFLISLTTTFQHFLGRASFVEEIQRLNDDLQAGNAELQESLAASRRLGTELDRRVYHLKSVNDTVNELSGLLDSGELMQRYLLLAMGAVSAARGYLALFSPPGDQRRLVCRGMEESSLAEASGARISRLVTRMLFSGGRGAGSVGLRLGLAEDADILSQAGLPTDMPGVWFVVDDTRFGFLGLGERLSATAFDPLEGDFLLTATGAFTIFLRNAGLYEEKNRLIDTLASQNRELQETLDCLTRSRQEVDVLKAAKQRITELVRCEMDRVGRVSVMDFVLILCVSLAIGILFNSANPSGVSLWPAGWSRPAIQAVDPSLARSRLEQGGMIIVDARPREFFEQKHIPGAVNLPLSLFDFVYGMEMADLDPAREVVVYGGNISRRYDDDVAALLIERGHEDVKLLSGGLDAWEKRGFPVTP</sequence>
<keyword evidence="2" id="KW-0812">Transmembrane</keyword>
<feature type="domain" description="Rhodanese" evidence="3">
    <location>
        <begin position="495"/>
        <end position="589"/>
    </location>
</feature>
<dbReference type="AlphaFoldDB" id="A0A7K3NGM3"/>
<accession>A0A7K3NGM3</accession>
<gene>
    <name evidence="4" type="ORF">G3N56_01095</name>
</gene>
<proteinExistence type="predicted"/>
<dbReference type="PANTHER" id="PTHR43031:SF1">
    <property type="entry name" value="PYRIDINE NUCLEOTIDE-DISULPHIDE OXIDOREDUCTASE"/>
    <property type="match status" value="1"/>
</dbReference>
<dbReference type="Proteomes" id="UP000469724">
    <property type="component" value="Unassembled WGS sequence"/>
</dbReference>
<evidence type="ECO:0000256" key="2">
    <source>
        <dbReference type="SAM" id="Phobius"/>
    </source>
</evidence>